<dbReference type="EMBL" id="CM042013">
    <property type="protein sequence ID" value="KAI3736603.1"/>
    <property type="molecule type" value="Genomic_DNA"/>
</dbReference>
<gene>
    <name evidence="1" type="ORF">L2E82_26493</name>
</gene>
<proteinExistence type="predicted"/>
<protein>
    <submittedName>
        <fullName evidence="1">Uncharacterized protein</fullName>
    </submittedName>
</protein>
<keyword evidence="2" id="KW-1185">Reference proteome</keyword>
<accession>A0ACB9CQZ9</accession>
<reference evidence="2" key="1">
    <citation type="journal article" date="2022" name="Mol. Ecol. Resour.">
        <title>The genomes of chicory, endive, great burdock and yacon provide insights into Asteraceae palaeo-polyploidization history and plant inulin production.</title>
        <authorList>
            <person name="Fan W."/>
            <person name="Wang S."/>
            <person name="Wang H."/>
            <person name="Wang A."/>
            <person name="Jiang F."/>
            <person name="Liu H."/>
            <person name="Zhao H."/>
            <person name="Xu D."/>
            <person name="Zhang Y."/>
        </authorList>
    </citation>
    <scope>NUCLEOTIDE SEQUENCE [LARGE SCALE GENOMIC DNA]</scope>
    <source>
        <strain evidence="2">cv. Punajuju</strain>
    </source>
</reference>
<evidence type="ECO:0000313" key="1">
    <source>
        <dbReference type="EMBL" id="KAI3736603.1"/>
    </source>
</evidence>
<organism evidence="1 2">
    <name type="scientific">Cichorium intybus</name>
    <name type="common">Chicory</name>
    <dbReference type="NCBI Taxonomy" id="13427"/>
    <lineage>
        <taxon>Eukaryota</taxon>
        <taxon>Viridiplantae</taxon>
        <taxon>Streptophyta</taxon>
        <taxon>Embryophyta</taxon>
        <taxon>Tracheophyta</taxon>
        <taxon>Spermatophyta</taxon>
        <taxon>Magnoliopsida</taxon>
        <taxon>eudicotyledons</taxon>
        <taxon>Gunneridae</taxon>
        <taxon>Pentapetalae</taxon>
        <taxon>asterids</taxon>
        <taxon>campanulids</taxon>
        <taxon>Asterales</taxon>
        <taxon>Asteraceae</taxon>
        <taxon>Cichorioideae</taxon>
        <taxon>Cichorieae</taxon>
        <taxon>Cichoriinae</taxon>
        <taxon>Cichorium</taxon>
    </lineage>
</organism>
<dbReference type="Proteomes" id="UP001055811">
    <property type="component" value="Linkage Group LG05"/>
</dbReference>
<sequence length="775" mass="85733">MFLSDFMGIDYLPFDLHKAEASMAPTLPPPPPSPSFDSNAHAQMCTKLRMQIIPITLSIATPICLIRESNLNFWLGSHSSLYIEPGWDLRLKGVLRNCHFHSISIPKENSLTKKVSLKMAHEDKDLEVKNMETRAFCSSESQRHNAPYIHKVGIPPKQGLLKEFKTTVKETFFSDDPLRPFKDQPKSRQFMLGLQALFPILEWGRNYSLKKFQGDLIAGLTIASLCIPQDIGYSRLANLPPQFGLYSSFVPPLIYAFMGSSRDIAIGPVAVVSLLLGTLLQNEFDPVNEAVEYRRLAFTATFFAGITQATLGVLRLGFLIDFLSHAAVVGFMGGAAITIALQQLKGFLGIKHFTKKTDIISVMKSVFGSIDHGWNWQTIVIGASFLAFLLSAKYLGKKNKKLFWVSAIAPLISVILSTLFVYITHADKQGVAIVKHIEKGINPPSVNEIYFSGENLLKGFRIGIVAGMIALTEAVAIGRTFASMKDYQVDGNKEMIALGTMNVVGSMTSCYVATGSFSRSAVNYMAGCQTAVSNIVMSLVVFLTLKFLTPLFEYTPNAILSSIIISAVIGLIDYEAAILIWKIDKFDFVACLGAFLGVVFASVEIGLLIAVSISFAKILLQVTRPRTAILGRVPMTSVYRNIQQYPEATKVPGVLIVRVDSAIYFSNSNYIKERILRWLTEEEDHLRATYQPRVQFLIIEMSPVTDIDTSGIHAFEELYRSLVKRDVQLVLANPGQLVLDKLYASGFPDLIGENKIFLTVADAVLTCSPKIVQEV</sequence>
<name>A0ACB9CQZ9_CICIN</name>
<comment type="caution">
    <text evidence="1">The sequence shown here is derived from an EMBL/GenBank/DDBJ whole genome shotgun (WGS) entry which is preliminary data.</text>
</comment>
<evidence type="ECO:0000313" key="2">
    <source>
        <dbReference type="Proteomes" id="UP001055811"/>
    </source>
</evidence>
<reference evidence="1 2" key="2">
    <citation type="journal article" date="2022" name="Mol. Ecol. Resour.">
        <title>The genomes of chicory, endive, great burdock and yacon provide insights into Asteraceae paleo-polyploidization history and plant inulin production.</title>
        <authorList>
            <person name="Fan W."/>
            <person name="Wang S."/>
            <person name="Wang H."/>
            <person name="Wang A."/>
            <person name="Jiang F."/>
            <person name="Liu H."/>
            <person name="Zhao H."/>
            <person name="Xu D."/>
            <person name="Zhang Y."/>
        </authorList>
    </citation>
    <scope>NUCLEOTIDE SEQUENCE [LARGE SCALE GENOMIC DNA]</scope>
    <source>
        <strain evidence="2">cv. Punajuju</strain>
        <tissue evidence="1">Leaves</tissue>
    </source>
</reference>